<evidence type="ECO:0000313" key="1">
    <source>
        <dbReference type="EMBL" id="KYQ60646.1"/>
    </source>
</evidence>
<sequence>CVIACGCVSVIDNGGKEGNHIVKPNNILQQKVGPARHNGSESFGKRGVTRLRFLVRSRFTLPSNTLNTRTALTLYLLIVSVITARTVALTLIKVQLNKTKTENNHFCLTEKMARYVAEAVTTHAPLAKHMFFRPELCAGLCTALAVLHRAIIGRSFE</sequence>
<proteinExistence type="predicted"/>
<dbReference type="Proteomes" id="UP000075809">
    <property type="component" value="Unassembled WGS sequence"/>
</dbReference>
<organism evidence="1 2">
    <name type="scientific">Mycetomoellerius zeteki</name>
    <dbReference type="NCBI Taxonomy" id="64791"/>
    <lineage>
        <taxon>Eukaryota</taxon>
        <taxon>Metazoa</taxon>
        <taxon>Ecdysozoa</taxon>
        <taxon>Arthropoda</taxon>
        <taxon>Hexapoda</taxon>
        <taxon>Insecta</taxon>
        <taxon>Pterygota</taxon>
        <taxon>Neoptera</taxon>
        <taxon>Endopterygota</taxon>
        <taxon>Hymenoptera</taxon>
        <taxon>Apocrita</taxon>
        <taxon>Aculeata</taxon>
        <taxon>Formicoidea</taxon>
        <taxon>Formicidae</taxon>
        <taxon>Myrmicinae</taxon>
        <taxon>Mycetomoellerius</taxon>
    </lineage>
</organism>
<feature type="non-terminal residue" evidence="1">
    <location>
        <position position="1"/>
    </location>
</feature>
<dbReference type="AlphaFoldDB" id="A0A151XJP8"/>
<gene>
    <name evidence="1" type="ORF">ALC60_00271</name>
</gene>
<evidence type="ECO:0000313" key="2">
    <source>
        <dbReference type="Proteomes" id="UP000075809"/>
    </source>
</evidence>
<reference evidence="1 2" key="1">
    <citation type="submission" date="2015-09" db="EMBL/GenBank/DDBJ databases">
        <title>Trachymyrmex zeteki WGS genome.</title>
        <authorList>
            <person name="Nygaard S."/>
            <person name="Hu H."/>
            <person name="Boomsma J."/>
            <person name="Zhang G."/>
        </authorList>
    </citation>
    <scope>NUCLEOTIDE SEQUENCE [LARGE SCALE GENOMIC DNA]</scope>
    <source>
        <strain evidence="1">Tzet28-1</strain>
        <tissue evidence="1">Whole body</tissue>
    </source>
</reference>
<keyword evidence="2" id="KW-1185">Reference proteome</keyword>
<name>A0A151XJP8_9HYME</name>
<accession>A0A151XJP8</accession>
<dbReference type="EMBL" id="KQ982052">
    <property type="protein sequence ID" value="KYQ60646.1"/>
    <property type="molecule type" value="Genomic_DNA"/>
</dbReference>
<protein>
    <submittedName>
        <fullName evidence="1">Uncharacterized protein</fullName>
    </submittedName>
</protein>